<feature type="repeat" description="ANK" evidence="3">
    <location>
        <begin position="952"/>
        <end position="984"/>
    </location>
</feature>
<feature type="compositionally biased region" description="Basic residues" evidence="4">
    <location>
        <begin position="1"/>
        <end position="14"/>
    </location>
</feature>
<dbReference type="InterPro" id="IPR056884">
    <property type="entry name" value="NPHP3-like_N"/>
</dbReference>
<keyword evidence="9" id="KW-1185">Reference proteome</keyword>
<evidence type="ECO:0000313" key="9">
    <source>
        <dbReference type="Proteomes" id="UP000191518"/>
    </source>
</evidence>
<keyword evidence="1" id="KW-0677">Repeat</keyword>
<dbReference type="Pfam" id="PF22939">
    <property type="entry name" value="WHD_GPIID"/>
    <property type="match status" value="1"/>
</dbReference>
<reference evidence="9" key="1">
    <citation type="journal article" date="2017" name="Nat. Microbiol.">
        <title>Global analysis of biosynthetic gene clusters reveals vast potential of secondary metabolite production in Penicillium species.</title>
        <authorList>
            <person name="Nielsen J.C."/>
            <person name="Grijseels S."/>
            <person name="Prigent S."/>
            <person name="Ji B."/>
            <person name="Dainat J."/>
            <person name="Nielsen K.F."/>
            <person name="Frisvad J.C."/>
            <person name="Workman M."/>
            <person name="Nielsen J."/>
        </authorList>
    </citation>
    <scope>NUCLEOTIDE SEQUENCE [LARGE SCALE GENOMIC DNA]</scope>
    <source>
        <strain evidence="9">IBT 29486</strain>
    </source>
</reference>
<feature type="repeat" description="ANK" evidence="3">
    <location>
        <begin position="1195"/>
        <end position="1227"/>
    </location>
</feature>
<dbReference type="InterPro" id="IPR050745">
    <property type="entry name" value="Multifunctional_regulatory"/>
</dbReference>
<dbReference type="InterPro" id="IPR027417">
    <property type="entry name" value="P-loop_NTPase"/>
</dbReference>
<dbReference type="Proteomes" id="UP000191518">
    <property type="component" value="Unassembled WGS sequence"/>
</dbReference>
<evidence type="ECO:0000256" key="2">
    <source>
        <dbReference type="ARBA" id="ARBA00023043"/>
    </source>
</evidence>
<gene>
    <name evidence="8" type="ORF">PENVUL_c003G08591</name>
</gene>
<keyword evidence="2 3" id="KW-0040">ANK repeat</keyword>
<feature type="region of interest" description="Disordered" evidence="4">
    <location>
        <begin position="100"/>
        <end position="119"/>
    </location>
</feature>
<dbReference type="AlphaFoldDB" id="A0A1V6S9Z9"/>
<name>A0A1V6S9Z9_9EURO</name>
<feature type="repeat" description="ANK" evidence="3">
    <location>
        <begin position="1125"/>
        <end position="1157"/>
    </location>
</feature>
<dbReference type="SUPFAM" id="SSF52540">
    <property type="entry name" value="P-loop containing nucleoside triphosphate hydrolases"/>
    <property type="match status" value="1"/>
</dbReference>
<dbReference type="PROSITE" id="PS50297">
    <property type="entry name" value="ANK_REP_REGION"/>
    <property type="match status" value="5"/>
</dbReference>
<dbReference type="Gene3D" id="1.25.40.20">
    <property type="entry name" value="Ankyrin repeat-containing domain"/>
    <property type="match status" value="4"/>
</dbReference>
<dbReference type="SUPFAM" id="SSF48403">
    <property type="entry name" value="Ankyrin repeat"/>
    <property type="match status" value="1"/>
</dbReference>
<dbReference type="STRING" id="29845.A0A1V6S9Z9"/>
<feature type="repeat" description="ANK" evidence="3">
    <location>
        <begin position="1054"/>
        <end position="1087"/>
    </location>
</feature>
<feature type="domain" description="GPI inositol-deacylase winged helix" evidence="6">
    <location>
        <begin position="700"/>
        <end position="783"/>
    </location>
</feature>
<evidence type="ECO:0000256" key="4">
    <source>
        <dbReference type="SAM" id="MobiDB-lite"/>
    </source>
</evidence>
<dbReference type="InterPro" id="IPR036770">
    <property type="entry name" value="Ankyrin_rpt-contain_sf"/>
</dbReference>
<evidence type="ECO:0000256" key="3">
    <source>
        <dbReference type="PROSITE-ProRule" id="PRU00023"/>
    </source>
</evidence>
<dbReference type="InterPro" id="IPR002110">
    <property type="entry name" value="Ankyrin_rpt"/>
</dbReference>
<dbReference type="PROSITE" id="PS50088">
    <property type="entry name" value="ANK_REPEAT"/>
    <property type="match status" value="8"/>
</dbReference>
<dbReference type="PANTHER" id="PTHR24189">
    <property type="entry name" value="MYOTROPHIN"/>
    <property type="match status" value="1"/>
</dbReference>
<dbReference type="OrthoDB" id="163438at2759"/>
<protein>
    <submittedName>
        <fullName evidence="8">Uncharacterized protein</fullName>
    </submittedName>
</protein>
<accession>A0A1V6S9Z9</accession>
<dbReference type="Pfam" id="PF00023">
    <property type="entry name" value="Ank"/>
    <property type="match status" value="1"/>
</dbReference>
<evidence type="ECO:0000259" key="6">
    <source>
        <dbReference type="Pfam" id="PF22939"/>
    </source>
</evidence>
<sequence>MRFFTKRKSTKWKFTKNPGRDNGDGALHSPTTELQASSPVEPSSNMTPSEQPSKQVQPASVTSNAGPVLSLAESSSLAVITTQATKQSRQVMSAPAVIPNLTPLSDPTEESPKQAIPISSSDDGDCWASAYNLLQCREPKLIEDYMKHLSSLQHDKSANPIFLSPESIRLIVELLLEDREKKQWRFSLLGKDVKIREQTEKLAKFFLWADPVIKNAVSTQPYAALAWAGVSLLLPLLSSGTTGNMEMLKGFNKIDDTLMYWHICEKKYLRSEYREEYQDLMEPLAKLCSHVIEYQARSVCHLSKAQLSRAWENMTGGVDWESMMTEIERLSEACSSYIPPLAAEEIRKTRDDQLQTMRESRDILDEIRKTLEADRIQTQRNYEDQKERDLLHTLASGYEDDKNFNPNRVPGTCEWFFDDHRLRNWRDSERSSLLWISADPGCGKSVLSRALIDEDRLSTNVTTSMVCYFFFKDGDERRMSATNALCAILHQLFTHDSAGVLIQHAILSHRETGKDLSTNFSELWRILIQCATSPETGEIVCLLDALDECKEYWEPLIDNLREFYSQSRDSSSPSKLKFLITSRPYDDLTASFGRFSDASTYLHFDGADNSVDISNDINLVIDAKVAEIGRGFQESDRQTISKKLKSMENRTYLWLHLTFDIIKQRRSKYSRRSDVEALLSSLPSEIEDAYEKILDRSQDDFQAATLLQLVLSAVRPLTLDEANIALTIALEKQGFSSYDDLRDNLWPAIEFENTVKNLCGLFITVHNRKLFFIHLTARKFLVEPPQGKWKGRLNMTRSHTKMALLCLSTLSYIDEQRPIREIRANFPLAQYSASYLLVHTQSAEAEKDVLDAVSEFFLKQGQAYTAWGKLFDPDQPTEEEPFQDKNMATPLYYASLAGLQRIVRCLVNHAVEVNAQSGFYGNALQAASSEGYKEIVQLLLENGAEVNAQGGFCRNALYAASSEGYKEIVQLLLENGAEVNAQGGIYGNALQAASSEGHKEIVLLLLENGAEINAQVGYLGGALKAAVSQGRKEIAQLLLEKGAEVNAQGGVYGSALQVAVSQPDSQGRKEIVQLLLENGAEVNAQGGYHGNALQAAVSESDSQGRKEIAQLLLEKGAEVNAQGGYYGNTLQAAISQGHKEIVQLLLENGAEVNAQGGYYGSALQAAVSQSDSQGYKEIVQLLLENSADVNAQGGYYGNALQAAVSQGHKEIVQLLLENGAEVNAQGGYYGSALQAAVSQSDSQGHKEIVLLLLEKGAEIKR</sequence>
<feature type="domain" description="Nephrocystin 3-like N-terminal" evidence="7">
    <location>
        <begin position="411"/>
        <end position="583"/>
    </location>
</feature>
<dbReference type="InterPro" id="IPR031359">
    <property type="entry name" value="NACHT_N"/>
</dbReference>
<feature type="domain" description="NWD NACHT-NTPase N-terminal" evidence="5">
    <location>
        <begin position="127"/>
        <end position="330"/>
    </location>
</feature>
<evidence type="ECO:0000259" key="5">
    <source>
        <dbReference type="Pfam" id="PF17100"/>
    </source>
</evidence>
<feature type="repeat" description="ANK" evidence="3">
    <location>
        <begin position="1022"/>
        <end position="1050"/>
    </location>
</feature>
<dbReference type="Pfam" id="PF24883">
    <property type="entry name" value="NPHP3_N"/>
    <property type="match status" value="1"/>
</dbReference>
<evidence type="ECO:0000256" key="1">
    <source>
        <dbReference type="ARBA" id="ARBA00022737"/>
    </source>
</evidence>
<dbReference type="EMBL" id="MDYP01000003">
    <property type="protein sequence ID" value="OQE10847.1"/>
    <property type="molecule type" value="Genomic_DNA"/>
</dbReference>
<evidence type="ECO:0000313" key="8">
    <source>
        <dbReference type="EMBL" id="OQE10847.1"/>
    </source>
</evidence>
<feature type="compositionally biased region" description="Polar residues" evidence="4">
    <location>
        <begin position="29"/>
        <end position="62"/>
    </location>
</feature>
<evidence type="ECO:0000259" key="7">
    <source>
        <dbReference type="Pfam" id="PF24883"/>
    </source>
</evidence>
<dbReference type="InterPro" id="IPR054471">
    <property type="entry name" value="GPIID_WHD"/>
</dbReference>
<comment type="caution">
    <text evidence="8">The sequence shown here is derived from an EMBL/GenBank/DDBJ whole genome shotgun (WGS) entry which is preliminary data.</text>
</comment>
<dbReference type="SMART" id="SM00248">
    <property type="entry name" value="ANK"/>
    <property type="match status" value="11"/>
</dbReference>
<dbReference type="Pfam" id="PF17100">
    <property type="entry name" value="NACHT_N"/>
    <property type="match status" value="1"/>
</dbReference>
<dbReference type="PANTHER" id="PTHR24189:SF50">
    <property type="entry name" value="ANKYRIN REPEAT AND SOCS BOX PROTEIN 2"/>
    <property type="match status" value="1"/>
</dbReference>
<feature type="region of interest" description="Disordered" evidence="4">
    <location>
        <begin position="1"/>
        <end position="62"/>
    </location>
</feature>
<feature type="repeat" description="ANK" evidence="3">
    <location>
        <begin position="988"/>
        <end position="1017"/>
    </location>
</feature>
<organism evidence="8 9">
    <name type="scientific">Penicillium vulpinum</name>
    <dbReference type="NCBI Taxonomy" id="29845"/>
    <lineage>
        <taxon>Eukaryota</taxon>
        <taxon>Fungi</taxon>
        <taxon>Dikarya</taxon>
        <taxon>Ascomycota</taxon>
        <taxon>Pezizomycotina</taxon>
        <taxon>Eurotiomycetes</taxon>
        <taxon>Eurotiomycetidae</taxon>
        <taxon>Eurotiales</taxon>
        <taxon>Aspergillaceae</taxon>
        <taxon>Penicillium</taxon>
    </lineage>
</organism>
<feature type="repeat" description="ANK" evidence="3">
    <location>
        <begin position="886"/>
        <end position="918"/>
    </location>
</feature>
<dbReference type="Gene3D" id="3.40.50.300">
    <property type="entry name" value="P-loop containing nucleotide triphosphate hydrolases"/>
    <property type="match status" value="1"/>
</dbReference>
<proteinExistence type="predicted"/>
<feature type="repeat" description="ANK" evidence="3">
    <location>
        <begin position="922"/>
        <end position="951"/>
    </location>
</feature>
<dbReference type="Pfam" id="PF12796">
    <property type="entry name" value="Ank_2"/>
    <property type="match status" value="4"/>
</dbReference>